<dbReference type="Proteomes" id="UP000076830">
    <property type="component" value="Chromosome"/>
</dbReference>
<gene>
    <name evidence="1" type="ORF">I596_296</name>
</gene>
<name>A0A167GAC4_9GAMM</name>
<dbReference type="KEGG" id="dko:I596_296"/>
<organism evidence="1 2">
    <name type="scientific">Dokdonella koreensis DS-123</name>
    <dbReference type="NCBI Taxonomy" id="1300342"/>
    <lineage>
        <taxon>Bacteria</taxon>
        <taxon>Pseudomonadati</taxon>
        <taxon>Pseudomonadota</taxon>
        <taxon>Gammaproteobacteria</taxon>
        <taxon>Lysobacterales</taxon>
        <taxon>Rhodanobacteraceae</taxon>
        <taxon>Dokdonella</taxon>
    </lineage>
</organism>
<sequence length="333" mass="36281">MEHLENGQWQTVWSAPLTNPEAPVDVLVSNDGHVATLDNWGNYGWGDNVVTLYGTQGQLVRAFGLSDFLPVAYVHALPRSVGSIRWRGEAWIDERDMHLVVAVLVPTADRNSPGINGAPDYVDVRFDLVTGRQLPPTGPVWAEALLRAEAIHQALEKEEAIELAAFVAPLEAPVGNDHMAWLRYLARAYVRLESDGWSTTIAIELPDSSDFEATVDELRGALERSAQDASALSIVIGSPSQDVLLDVLSREAGRLPLAALDGRSVHVATTRRNEAAVRTALAHTGARLTIIDVDTPIPQQPERIERARKDSEKIKEGRGLVEAVMPGKAAGYE</sequence>
<evidence type="ECO:0000313" key="1">
    <source>
        <dbReference type="EMBL" id="ANB16333.1"/>
    </source>
</evidence>
<keyword evidence="2" id="KW-1185">Reference proteome</keyword>
<dbReference type="AlphaFoldDB" id="A0A167GAC4"/>
<evidence type="ECO:0000313" key="2">
    <source>
        <dbReference type="Proteomes" id="UP000076830"/>
    </source>
</evidence>
<dbReference type="EMBL" id="CP015249">
    <property type="protein sequence ID" value="ANB16333.1"/>
    <property type="molecule type" value="Genomic_DNA"/>
</dbReference>
<reference evidence="1 2" key="1">
    <citation type="submission" date="2016-04" db="EMBL/GenBank/DDBJ databases">
        <title>Complete genome sequence of Dokdonella koreensis DS-123T.</title>
        <authorList>
            <person name="Kim J.F."/>
            <person name="Lee H."/>
            <person name="Kwak M.-J."/>
        </authorList>
    </citation>
    <scope>NUCLEOTIDE SEQUENCE [LARGE SCALE GENOMIC DNA]</scope>
    <source>
        <strain evidence="1 2">DS-123</strain>
    </source>
</reference>
<protein>
    <submittedName>
        <fullName evidence="1">Uncharacterized protein</fullName>
    </submittedName>
</protein>
<proteinExistence type="predicted"/>
<accession>A0A167GAC4</accession>